<dbReference type="PANTHER" id="PTHR30158:SF10">
    <property type="entry name" value="CATION EFFLUX PUMP"/>
    <property type="match status" value="1"/>
</dbReference>
<dbReference type="GO" id="GO:0030313">
    <property type="term" value="C:cell envelope"/>
    <property type="evidence" value="ECO:0007669"/>
    <property type="project" value="UniProtKB-SubCell"/>
</dbReference>
<organism evidence="7 8">
    <name type="scientific">Hoeflea marina</name>
    <dbReference type="NCBI Taxonomy" id="274592"/>
    <lineage>
        <taxon>Bacteria</taxon>
        <taxon>Pseudomonadati</taxon>
        <taxon>Pseudomonadota</taxon>
        <taxon>Alphaproteobacteria</taxon>
        <taxon>Hyphomicrobiales</taxon>
        <taxon>Rhizobiaceae</taxon>
        <taxon>Hoeflea</taxon>
    </lineage>
</organism>
<feature type="domain" description="Multidrug resistance protein MdtA-like beta-barrel" evidence="5">
    <location>
        <begin position="222"/>
        <end position="309"/>
    </location>
</feature>
<name>A0A317PJ17_9HYPH</name>
<evidence type="ECO:0000259" key="4">
    <source>
        <dbReference type="Pfam" id="PF25917"/>
    </source>
</evidence>
<evidence type="ECO:0000256" key="1">
    <source>
        <dbReference type="ARBA" id="ARBA00004196"/>
    </source>
</evidence>
<dbReference type="InterPro" id="IPR006143">
    <property type="entry name" value="RND_pump_MFP"/>
</dbReference>
<dbReference type="InterPro" id="IPR058624">
    <property type="entry name" value="MdtA-like_HH"/>
</dbReference>
<dbReference type="Gene3D" id="2.40.50.100">
    <property type="match status" value="1"/>
</dbReference>
<feature type="domain" description="Multidrug resistance protein MdtA-like C-terminal permuted SH3" evidence="6">
    <location>
        <begin position="318"/>
        <end position="377"/>
    </location>
</feature>
<evidence type="ECO:0000313" key="8">
    <source>
        <dbReference type="Proteomes" id="UP000246352"/>
    </source>
</evidence>
<dbReference type="RefSeq" id="WP_110032130.1">
    <property type="nucleotide sequence ID" value="NZ_QGTR01000003.1"/>
</dbReference>
<dbReference type="PANTHER" id="PTHR30158">
    <property type="entry name" value="ACRA/E-RELATED COMPONENT OF DRUG EFFLUX TRANSPORTER"/>
    <property type="match status" value="1"/>
</dbReference>
<dbReference type="OrthoDB" id="9816569at2"/>
<dbReference type="InterPro" id="IPR058625">
    <property type="entry name" value="MdtA-like_BSH"/>
</dbReference>
<evidence type="ECO:0000313" key="7">
    <source>
        <dbReference type="EMBL" id="PWV99845.1"/>
    </source>
</evidence>
<feature type="domain" description="Multidrug resistance protein MdtA-like alpha-helical hairpin" evidence="3">
    <location>
        <begin position="115"/>
        <end position="184"/>
    </location>
</feature>
<keyword evidence="8" id="KW-1185">Reference proteome</keyword>
<dbReference type="Pfam" id="PF25967">
    <property type="entry name" value="RND-MFP_C"/>
    <property type="match status" value="1"/>
</dbReference>
<dbReference type="GO" id="GO:0005886">
    <property type="term" value="C:plasma membrane"/>
    <property type="evidence" value="ECO:0007669"/>
    <property type="project" value="TreeGrafter"/>
</dbReference>
<dbReference type="InterPro" id="IPR058627">
    <property type="entry name" value="MdtA-like_C"/>
</dbReference>
<dbReference type="Pfam" id="PF25876">
    <property type="entry name" value="HH_MFP_RND"/>
    <property type="match status" value="1"/>
</dbReference>
<dbReference type="Pfam" id="PF25944">
    <property type="entry name" value="Beta-barrel_RND"/>
    <property type="match status" value="1"/>
</dbReference>
<reference evidence="7 8" key="1">
    <citation type="submission" date="2018-05" db="EMBL/GenBank/DDBJ databases">
        <title>Genomic Encyclopedia of Type Strains, Phase IV (KMG-IV): sequencing the most valuable type-strain genomes for metagenomic binning, comparative biology and taxonomic classification.</title>
        <authorList>
            <person name="Goeker M."/>
        </authorList>
    </citation>
    <scope>NUCLEOTIDE SEQUENCE [LARGE SCALE GENOMIC DNA]</scope>
    <source>
        <strain evidence="7 8">DSM 16791</strain>
    </source>
</reference>
<comment type="subcellular location">
    <subcellularLocation>
        <location evidence="1">Cell envelope</location>
    </subcellularLocation>
</comment>
<dbReference type="GO" id="GO:0046677">
    <property type="term" value="P:response to antibiotic"/>
    <property type="evidence" value="ECO:0007669"/>
    <property type="project" value="TreeGrafter"/>
</dbReference>
<dbReference type="InterPro" id="IPR058626">
    <property type="entry name" value="MdtA-like_b-barrel"/>
</dbReference>
<gene>
    <name evidence="7" type="ORF">DFR52_10342</name>
</gene>
<dbReference type="Gene3D" id="1.10.287.470">
    <property type="entry name" value="Helix hairpin bin"/>
    <property type="match status" value="1"/>
</dbReference>
<feature type="domain" description="Multidrug resistance protein MdtA-like barrel-sandwich hybrid" evidence="4">
    <location>
        <begin position="76"/>
        <end position="216"/>
    </location>
</feature>
<dbReference type="Gene3D" id="2.40.30.170">
    <property type="match status" value="1"/>
</dbReference>
<dbReference type="EMBL" id="QGTR01000003">
    <property type="protein sequence ID" value="PWV99845.1"/>
    <property type="molecule type" value="Genomic_DNA"/>
</dbReference>
<evidence type="ECO:0000259" key="6">
    <source>
        <dbReference type="Pfam" id="PF25967"/>
    </source>
</evidence>
<accession>A0A317PJ17</accession>
<comment type="similarity">
    <text evidence="2">Belongs to the membrane fusion protein (MFP) (TC 8.A.1) family.</text>
</comment>
<evidence type="ECO:0000256" key="2">
    <source>
        <dbReference type="ARBA" id="ARBA00009477"/>
    </source>
</evidence>
<dbReference type="SUPFAM" id="SSF111369">
    <property type="entry name" value="HlyD-like secretion proteins"/>
    <property type="match status" value="1"/>
</dbReference>
<dbReference type="AlphaFoldDB" id="A0A317PJ17"/>
<dbReference type="GO" id="GO:0022857">
    <property type="term" value="F:transmembrane transporter activity"/>
    <property type="evidence" value="ECO:0007669"/>
    <property type="project" value="InterPro"/>
</dbReference>
<dbReference type="Proteomes" id="UP000246352">
    <property type="component" value="Unassembled WGS sequence"/>
</dbReference>
<sequence>MTQTLKSWALAGAGLGVAASIAAATLLVELPQTLAASGTETAAAPPATPVTVAAVESRDVTIWQEFSGRLEAVGRVEIRPRVGGVIQSVGFREGALVKAGDLLFTLDPAIYEATVAQAEGQVASAEAKAALARSEFDRGRQLAKNRTISESDLDQRQNAVAEAAAAVKTAQAALRSAQLELDYTRVRAPVAGRAGKVEITPGNLVAAGAASPALTILISTDPIYASFNVSEEIVARSLAALPATDGVMPPIDRIPVEIGTLADDGTPIRGRLQLIGNEVDSTSGTVAVRAILDNPDGRLIPGQFVRIRMGQPHPESQILISEKAIGTDQDKKFVFVVDADNKVGYRPVELGGTAEGQRIVESGLADGDRIVVNGLQRIRPGVLVDPQTAEIAAAAVK</sequence>
<dbReference type="Gene3D" id="2.40.420.20">
    <property type="match status" value="1"/>
</dbReference>
<evidence type="ECO:0000259" key="3">
    <source>
        <dbReference type="Pfam" id="PF25876"/>
    </source>
</evidence>
<comment type="caution">
    <text evidence="7">The sequence shown here is derived from an EMBL/GenBank/DDBJ whole genome shotgun (WGS) entry which is preliminary data.</text>
</comment>
<dbReference type="NCBIfam" id="TIGR01730">
    <property type="entry name" value="RND_mfp"/>
    <property type="match status" value="1"/>
</dbReference>
<evidence type="ECO:0000259" key="5">
    <source>
        <dbReference type="Pfam" id="PF25944"/>
    </source>
</evidence>
<protein>
    <submittedName>
        <fullName evidence="7">Multidrug efflux system membrane fusion protein</fullName>
    </submittedName>
</protein>
<dbReference type="FunFam" id="2.40.420.20:FF:000001">
    <property type="entry name" value="Efflux RND transporter periplasmic adaptor subunit"/>
    <property type="match status" value="1"/>
</dbReference>
<dbReference type="Pfam" id="PF25917">
    <property type="entry name" value="BSH_RND"/>
    <property type="match status" value="1"/>
</dbReference>
<proteinExistence type="inferred from homology"/>